<gene>
    <name evidence="2" type="ORF">X975_12292</name>
</gene>
<dbReference type="Proteomes" id="UP000054359">
    <property type="component" value="Unassembled WGS sequence"/>
</dbReference>
<evidence type="ECO:0000313" key="3">
    <source>
        <dbReference type="Proteomes" id="UP000054359"/>
    </source>
</evidence>
<dbReference type="AlphaFoldDB" id="A0A087TBJ7"/>
<proteinExistence type="predicted"/>
<reference evidence="2 3" key="1">
    <citation type="submission" date="2013-11" db="EMBL/GenBank/DDBJ databases">
        <title>Genome sequencing of Stegodyphus mimosarum.</title>
        <authorList>
            <person name="Bechsgaard J."/>
        </authorList>
    </citation>
    <scope>NUCLEOTIDE SEQUENCE [LARGE SCALE GENOMIC DNA]</scope>
</reference>
<feature type="region of interest" description="Disordered" evidence="1">
    <location>
        <begin position="42"/>
        <end position="64"/>
    </location>
</feature>
<keyword evidence="3" id="KW-1185">Reference proteome</keyword>
<protein>
    <submittedName>
        <fullName evidence="2">Uncharacterized protein</fullName>
    </submittedName>
</protein>
<name>A0A087TBJ7_STEMI</name>
<sequence>MSSNCSSASSHCCNCHATSPSLITLADRKVCKVNIKGFGDCNKSNSFSPSSPPKSNHANLMPSSADMRSFSKGYCHKIL</sequence>
<feature type="compositionally biased region" description="Low complexity" evidence="1">
    <location>
        <begin position="42"/>
        <end position="56"/>
    </location>
</feature>
<feature type="non-terminal residue" evidence="2">
    <location>
        <position position="79"/>
    </location>
</feature>
<dbReference type="EMBL" id="KK114455">
    <property type="protein sequence ID" value="KFM62486.1"/>
    <property type="molecule type" value="Genomic_DNA"/>
</dbReference>
<organism evidence="2 3">
    <name type="scientific">Stegodyphus mimosarum</name>
    <name type="common">African social velvet spider</name>
    <dbReference type="NCBI Taxonomy" id="407821"/>
    <lineage>
        <taxon>Eukaryota</taxon>
        <taxon>Metazoa</taxon>
        <taxon>Ecdysozoa</taxon>
        <taxon>Arthropoda</taxon>
        <taxon>Chelicerata</taxon>
        <taxon>Arachnida</taxon>
        <taxon>Araneae</taxon>
        <taxon>Araneomorphae</taxon>
        <taxon>Entelegynae</taxon>
        <taxon>Eresoidea</taxon>
        <taxon>Eresidae</taxon>
        <taxon>Stegodyphus</taxon>
    </lineage>
</organism>
<accession>A0A087TBJ7</accession>
<evidence type="ECO:0000313" key="2">
    <source>
        <dbReference type="EMBL" id="KFM62486.1"/>
    </source>
</evidence>
<evidence type="ECO:0000256" key="1">
    <source>
        <dbReference type="SAM" id="MobiDB-lite"/>
    </source>
</evidence>